<keyword evidence="7 15" id="KW-0812">Transmembrane</keyword>
<keyword evidence="13 15" id="KW-0472">Membrane</keyword>
<dbReference type="InterPro" id="IPR003660">
    <property type="entry name" value="HAMP_dom"/>
</dbReference>
<evidence type="ECO:0000256" key="8">
    <source>
        <dbReference type="ARBA" id="ARBA00022741"/>
    </source>
</evidence>
<evidence type="ECO:0000256" key="7">
    <source>
        <dbReference type="ARBA" id="ARBA00022692"/>
    </source>
</evidence>
<dbReference type="InterPro" id="IPR003594">
    <property type="entry name" value="HATPase_dom"/>
</dbReference>
<feature type="domain" description="HAMP" evidence="17">
    <location>
        <begin position="153"/>
        <end position="209"/>
    </location>
</feature>
<protein>
    <recommendedName>
        <fullName evidence="14">Sensor protein CseC</fullName>
        <ecNumber evidence="3">2.7.13.3</ecNumber>
    </recommendedName>
</protein>
<dbReference type="Pfam" id="PF00512">
    <property type="entry name" value="HisKA"/>
    <property type="match status" value="1"/>
</dbReference>
<dbReference type="Gene3D" id="6.10.340.10">
    <property type="match status" value="1"/>
</dbReference>
<dbReference type="FunFam" id="1.10.287.130:FF:000012">
    <property type="entry name" value="Histidine kinase"/>
    <property type="match status" value="1"/>
</dbReference>
<dbReference type="SMART" id="SM00388">
    <property type="entry name" value="HisKA"/>
    <property type="match status" value="1"/>
</dbReference>
<keyword evidence="9 18" id="KW-0418">Kinase</keyword>
<reference evidence="18" key="1">
    <citation type="submission" date="2014-05" db="EMBL/GenBank/DDBJ databases">
        <authorList>
            <person name="Horn Fabian"/>
        </authorList>
    </citation>
    <scope>NUCLEOTIDE SEQUENCE</scope>
</reference>
<dbReference type="FunFam" id="3.30.565.10:FF:000089">
    <property type="entry name" value="Histidine kinase"/>
    <property type="match status" value="1"/>
</dbReference>
<evidence type="ECO:0000256" key="14">
    <source>
        <dbReference type="ARBA" id="ARBA00074871"/>
    </source>
</evidence>
<dbReference type="NCBIfam" id="NF041732">
    <property type="entry name" value="hist_kin_CseC"/>
    <property type="match status" value="1"/>
</dbReference>
<keyword evidence="6" id="KW-0808">Transferase</keyword>
<dbReference type="EC" id="2.7.13.3" evidence="3"/>
<dbReference type="GO" id="GO:0005886">
    <property type="term" value="C:plasma membrane"/>
    <property type="evidence" value="ECO:0007669"/>
    <property type="project" value="UniProtKB-SubCell"/>
</dbReference>
<dbReference type="CDD" id="cd06225">
    <property type="entry name" value="HAMP"/>
    <property type="match status" value="1"/>
</dbReference>
<evidence type="ECO:0000256" key="10">
    <source>
        <dbReference type="ARBA" id="ARBA00022840"/>
    </source>
</evidence>
<dbReference type="InterPro" id="IPR003661">
    <property type="entry name" value="HisK_dim/P_dom"/>
</dbReference>
<keyword evidence="11 15" id="KW-1133">Transmembrane helix</keyword>
<evidence type="ECO:0000256" key="3">
    <source>
        <dbReference type="ARBA" id="ARBA00012438"/>
    </source>
</evidence>
<evidence type="ECO:0000256" key="9">
    <source>
        <dbReference type="ARBA" id="ARBA00022777"/>
    </source>
</evidence>
<dbReference type="SUPFAM" id="SSF47384">
    <property type="entry name" value="Homodimeric domain of signal transducing histidine kinase"/>
    <property type="match status" value="1"/>
</dbReference>
<dbReference type="InterPro" id="IPR053469">
    <property type="entry name" value="Cell_env_sensor_kinase"/>
</dbReference>
<dbReference type="PROSITE" id="PS50885">
    <property type="entry name" value="HAMP"/>
    <property type="match status" value="1"/>
</dbReference>
<evidence type="ECO:0000259" key="16">
    <source>
        <dbReference type="PROSITE" id="PS50109"/>
    </source>
</evidence>
<evidence type="ECO:0000256" key="4">
    <source>
        <dbReference type="ARBA" id="ARBA00022475"/>
    </source>
</evidence>
<dbReference type="SMART" id="SM00387">
    <property type="entry name" value="HATPase_c"/>
    <property type="match status" value="1"/>
</dbReference>
<comment type="catalytic activity">
    <reaction evidence="1">
        <text>ATP + protein L-histidine = ADP + protein N-phospho-L-histidine.</text>
        <dbReference type="EC" id="2.7.13.3"/>
    </reaction>
</comment>
<dbReference type="Pfam" id="PF00672">
    <property type="entry name" value="HAMP"/>
    <property type="match status" value="1"/>
</dbReference>
<organism evidence="18">
    <name type="scientific">Streptomyces iranensis</name>
    <dbReference type="NCBI Taxonomy" id="576784"/>
    <lineage>
        <taxon>Bacteria</taxon>
        <taxon>Bacillati</taxon>
        <taxon>Actinomycetota</taxon>
        <taxon>Actinomycetes</taxon>
        <taxon>Kitasatosporales</taxon>
        <taxon>Streptomycetaceae</taxon>
        <taxon>Streptomyces</taxon>
        <taxon>Streptomyces violaceusniger group</taxon>
    </lineage>
</organism>
<dbReference type="PROSITE" id="PS50109">
    <property type="entry name" value="HIS_KIN"/>
    <property type="match status" value="1"/>
</dbReference>
<feature type="transmembrane region" description="Helical" evidence="15">
    <location>
        <begin position="12"/>
        <end position="34"/>
    </location>
</feature>
<dbReference type="SUPFAM" id="SSF55874">
    <property type="entry name" value="ATPase domain of HSP90 chaperone/DNA topoisomerase II/histidine kinase"/>
    <property type="match status" value="1"/>
</dbReference>
<keyword evidence="10" id="KW-0067">ATP-binding</keyword>
<evidence type="ECO:0000313" key="18">
    <source>
        <dbReference type="EMBL" id="CDR07930.1"/>
    </source>
</evidence>
<dbReference type="Gene3D" id="1.10.287.130">
    <property type="match status" value="1"/>
</dbReference>
<keyword evidence="5" id="KW-0597">Phosphoprotein</keyword>
<accession>A0A060ZP73</accession>
<feature type="domain" description="Histidine kinase" evidence="16">
    <location>
        <begin position="217"/>
        <end position="422"/>
    </location>
</feature>
<dbReference type="InterPro" id="IPR036097">
    <property type="entry name" value="HisK_dim/P_sf"/>
</dbReference>
<dbReference type="GO" id="GO:0005524">
    <property type="term" value="F:ATP binding"/>
    <property type="evidence" value="ECO:0007669"/>
    <property type="project" value="UniProtKB-KW"/>
</dbReference>
<proteinExistence type="predicted"/>
<dbReference type="AlphaFoldDB" id="A0A060ZP73"/>
<dbReference type="SUPFAM" id="SSF158472">
    <property type="entry name" value="HAMP domain-like"/>
    <property type="match status" value="1"/>
</dbReference>
<gene>
    <name evidence="18" type="ORF">SIRAN4632</name>
</gene>
<dbReference type="HOGENOM" id="CLU_000445_89_4_11"/>
<dbReference type="InterPro" id="IPR050428">
    <property type="entry name" value="TCS_sensor_his_kinase"/>
</dbReference>
<dbReference type="Pfam" id="PF02518">
    <property type="entry name" value="HATPase_c"/>
    <property type="match status" value="1"/>
</dbReference>
<evidence type="ECO:0000256" key="1">
    <source>
        <dbReference type="ARBA" id="ARBA00000085"/>
    </source>
</evidence>
<keyword evidence="8" id="KW-0547">Nucleotide-binding</keyword>
<evidence type="ECO:0000256" key="5">
    <source>
        <dbReference type="ARBA" id="ARBA00022553"/>
    </source>
</evidence>
<evidence type="ECO:0000256" key="11">
    <source>
        <dbReference type="ARBA" id="ARBA00022989"/>
    </source>
</evidence>
<keyword evidence="4" id="KW-1003">Cell membrane</keyword>
<evidence type="ECO:0000256" key="12">
    <source>
        <dbReference type="ARBA" id="ARBA00023012"/>
    </source>
</evidence>
<feature type="transmembrane region" description="Helical" evidence="15">
    <location>
        <begin position="132"/>
        <end position="151"/>
    </location>
</feature>
<dbReference type="Gene3D" id="3.30.565.10">
    <property type="entry name" value="Histidine kinase-like ATPase, C-terminal domain"/>
    <property type="match status" value="1"/>
</dbReference>
<sequence length="436" mass="47420">MALRTGLRWKVSLAIAAVSTLVAVVLSLVVHNAARVSMLDNSRTVMDERVKVAQRWYEQSRVLGFGAKLDDPHLPEQLKKEAWRGQRATYLEDSGTGTPEVWASVPLRNGKVLSVHTKFQDRFAVLNDLDRVLIIGSVAVVLGGIALGVLIGDQLSRRLRKAATAARKLAEGDSEVRVRESIGGRVRDETDDLARAVDGMAEALQQRLEAERRVTADIAHELRTPVTGLLTAAELLPPGRPTELVRDRAQAMRTLVEDVLEVARLDGFAERAELQEIAVAEFITRRVRAVDPQAAVNVVRDAHVSTDPRRLERILGNLLANAARHGKPPFEVTVEGRILRVRDHGPGFPEELLADGPSRFRTGSKDRAGTGHGLGLTIAAGQARVLGARLTFRNADPLMDSGDEADGECRGAVAVLWLPESAPTNTGSFPIIEVPD</sequence>
<dbReference type="GO" id="GO:0000155">
    <property type="term" value="F:phosphorelay sensor kinase activity"/>
    <property type="evidence" value="ECO:0007669"/>
    <property type="project" value="InterPro"/>
</dbReference>
<evidence type="ECO:0000259" key="17">
    <source>
        <dbReference type="PROSITE" id="PS50885"/>
    </source>
</evidence>
<dbReference type="EMBL" id="LK022848">
    <property type="protein sequence ID" value="CDR07930.1"/>
    <property type="molecule type" value="Genomic_DNA"/>
</dbReference>
<comment type="subcellular location">
    <subcellularLocation>
        <location evidence="2">Cell membrane</location>
        <topology evidence="2">Multi-pass membrane protein</topology>
    </subcellularLocation>
</comment>
<evidence type="ECO:0000256" key="15">
    <source>
        <dbReference type="SAM" id="Phobius"/>
    </source>
</evidence>
<evidence type="ECO:0000256" key="2">
    <source>
        <dbReference type="ARBA" id="ARBA00004651"/>
    </source>
</evidence>
<name>A0A060ZP73_9ACTN</name>
<dbReference type="SMART" id="SM00304">
    <property type="entry name" value="HAMP"/>
    <property type="match status" value="1"/>
</dbReference>
<dbReference type="PANTHER" id="PTHR45436">
    <property type="entry name" value="SENSOR HISTIDINE KINASE YKOH"/>
    <property type="match status" value="1"/>
</dbReference>
<dbReference type="CDD" id="cd00075">
    <property type="entry name" value="HATPase"/>
    <property type="match status" value="1"/>
</dbReference>
<dbReference type="InterPro" id="IPR036890">
    <property type="entry name" value="HATPase_C_sf"/>
</dbReference>
<evidence type="ECO:0000256" key="6">
    <source>
        <dbReference type="ARBA" id="ARBA00022679"/>
    </source>
</evidence>
<keyword evidence="12" id="KW-0902">Two-component regulatory system</keyword>
<dbReference type="CDD" id="cd00082">
    <property type="entry name" value="HisKA"/>
    <property type="match status" value="1"/>
</dbReference>
<evidence type="ECO:0000256" key="13">
    <source>
        <dbReference type="ARBA" id="ARBA00023136"/>
    </source>
</evidence>
<dbReference type="PANTHER" id="PTHR45436:SF5">
    <property type="entry name" value="SENSOR HISTIDINE KINASE TRCS"/>
    <property type="match status" value="1"/>
</dbReference>
<dbReference type="InterPro" id="IPR005467">
    <property type="entry name" value="His_kinase_dom"/>
</dbReference>